<gene>
    <name evidence="2" type="ORF">HPB51_020012</name>
</gene>
<reference evidence="2" key="2">
    <citation type="submission" date="2021-09" db="EMBL/GenBank/DDBJ databases">
        <authorList>
            <person name="Jia N."/>
            <person name="Wang J."/>
            <person name="Shi W."/>
            <person name="Du L."/>
            <person name="Sun Y."/>
            <person name="Zhan W."/>
            <person name="Jiang J."/>
            <person name="Wang Q."/>
            <person name="Zhang B."/>
            <person name="Ji P."/>
            <person name="Sakyi L.B."/>
            <person name="Cui X."/>
            <person name="Yuan T."/>
            <person name="Jiang B."/>
            <person name="Yang W."/>
            <person name="Lam T.T.-Y."/>
            <person name="Chang Q."/>
            <person name="Ding S."/>
            <person name="Wang X."/>
            <person name="Zhu J."/>
            <person name="Ruan X."/>
            <person name="Zhao L."/>
            <person name="Wei J."/>
            <person name="Que T."/>
            <person name="Du C."/>
            <person name="Cheng J."/>
            <person name="Dai P."/>
            <person name="Han X."/>
            <person name="Huang E."/>
            <person name="Gao Y."/>
            <person name="Liu J."/>
            <person name="Shao H."/>
            <person name="Ye R."/>
            <person name="Li L."/>
            <person name="Wei W."/>
            <person name="Wang X."/>
            <person name="Wang C."/>
            <person name="Huo Q."/>
            <person name="Li W."/>
            <person name="Guo W."/>
            <person name="Chen H."/>
            <person name="Chen S."/>
            <person name="Zhou L."/>
            <person name="Zhou L."/>
            <person name="Ni X."/>
            <person name="Tian J."/>
            <person name="Zhou Y."/>
            <person name="Sheng Y."/>
            <person name="Liu T."/>
            <person name="Pan Y."/>
            <person name="Xia L."/>
            <person name="Li J."/>
            <person name="Zhao F."/>
            <person name="Cao W."/>
        </authorList>
    </citation>
    <scope>NUCLEOTIDE SEQUENCE</scope>
    <source>
        <strain evidence="2">Rmic-2018</strain>
        <tissue evidence="2">Larvae</tissue>
    </source>
</reference>
<proteinExistence type="predicted"/>
<organism evidence="2 3">
    <name type="scientific">Rhipicephalus microplus</name>
    <name type="common">Cattle tick</name>
    <name type="synonym">Boophilus microplus</name>
    <dbReference type="NCBI Taxonomy" id="6941"/>
    <lineage>
        <taxon>Eukaryota</taxon>
        <taxon>Metazoa</taxon>
        <taxon>Ecdysozoa</taxon>
        <taxon>Arthropoda</taxon>
        <taxon>Chelicerata</taxon>
        <taxon>Arachnida</taxon>
        <taxon>Acari</taxon>
        <taxon>Parasitiformes</taxon>
        <taxon>Ixodida</taxon>
        <taxon>Ixodoidea</taxon>
        <taxon>Ixodidae</taxon>
        <taxon>Rhipicephalinae</taxon>
        <taxon>Rhipicephalus</taxon>
        <taxon>Boophilus</taxon>
    </lineage>
</organism>
<reference evidence="2" key="1">
    <citation type="journal article" date="2020" name="Cell">
        <title>Large-Scale Comparative Analyses of Tick Genomes Elucidate Their Genetic Diversity and Vector Capacities.</title>
        <authorList>
            <consortium name="Tick Genome and Microbiome Consortium (TIGMIC)"/>
            <person name="Jia N."/>
            <person name="Wang J."/>
            <person name="Shi W."/>
            <person name="Du L."/>
            <person name="Sun Y."/>
            <person name="Zhan W."/>
            <person name="Jiang J.F."/>
            <person name="Wang Q."/>
            <person name="Zhang B."/>
            <person name="Ji P."/>
            <person name="Bell-Sakyi L."/>
            <person name="Cui X.M."/>
            <person name="Yuan T.T."/>
            <person name="Jiang B.G."/>
            <person name="Yang W.F."/>
            <person name="Lam T.T."/>
            <person name="Chang Q.C."/>
            <person name="Ding S.J."/>
            <person name="Wang X.J."/>
            <person name="Zhu J.G."/>
            <person name="Ruan X.D."/>
            <person name="Zhao L."/>
            <person name="Wei J.T."/>
            <person name="Ye R.Z."/>
            <person name="Que T.C."/>
            <person name="Du C.H."/>
            <person name="Zhou Y.H."/>
            <person name="Cheng J.X."/>
            <person name="Dai P.F."/>
            <person name="Guo W.B."/>
            <person name="Han X.H."/>
            <person name="Huang E.J."/>
            <person name="Li L.F."/>
            <person name="Wei W."/>
            <person name="Gao Y.C."/>
            <person name="Liu J.Z."/>
            <person name="Shao H.Z."/>
            <person name="Wang X."/>
            <person name="Wang C.C."/>
            <person name="Yang T.C."/>
            <person name="Huo Q.B."/>
            <person name="Li W."/>
            <person name="Chen H.Y."/>
            <person name="Chen S.E."/>
            <person name="Zhou L.G."/>
            <person name="Ni X.B."/>
            <person name="Tian J.H."/>
            <person name="Sheng Y."/>
            <person name="Liu T."/>
            <person name="Pan Y.S."/>
            <person name="Xia L.Y."/>
            <person name="Li J."/>
            <person name="Zhao F."/>
            <person name="Cao W.C."/>
        </authorList>
    </citation>
    <scope>NUCLEOTIDE SEQUENCE</scope>
    <source>
        <strain evidence="2">Rmic-2018</strain>
    </source>
</reference>
<dbReference type="GO" id="GO:0003676">
    <property type="term" value="F:nucleic acid binding"/>
    <property type="evidence" value="ECO:0007669"/>
    <property type="project" value="InterPro"/>
</dbReference>
<evidence type="ECO:0000259" key="1">
    <source>
        <dbReference type="Pfam" id="PF03184"/>
    </source>
</evidence>
<dbReference type="Pfam" id="PF03184">
    <property type="entry name" value="DDE_1"/>
    <property type="match status" value="1"/>
</dbReference>
<dbReference type="VEuPathDB" id="VectorBase:LOC119181915"/>
<feature type="domain" description="DDE-1" evidence="1">
    <location>
        <begin position="1"/>
        <end position="100"/>
    </location>
</feature>
<keyword evidence="3" id="KW-1185">Reference proteome</keyword>
<dbReference type="Proteomes" id="UP000821866">
    <property type="component" value="Chromosome 4"/>
</dbReference>
<comment type="caution">
    <text evidence="2">The sequence shown here is derived from an EMBL/GenBank/DDBJ whole genome shotgun (WGS) entry which is preliminary data.</text>
</comment>
<name>A0A9J6E4B5_RHIMP</name>
<dbReference type="InterPro" id="IPR004875">
    <property type="entry name" value="DDE_SF_endonuclease_dom"/>
</dbReference>
<dbReference type="AlphaFoldDB" id="A0A9J6E4B5"/>
<evidence type="ECO:0000313" key="2">
    <source>
        <dbReference type="EMBL" id="KAH8028881.1"/>
    </source>
</evidence>
<dbReference type="EMBL" id="JABSTU010000006">
    <property type="protein sequence ID" value="KAH8028881.1"/>
    <property type="molecule type" value="Genomic_DNA"/>
</dbReference>
<evidence type="ECO:0000313" key="3">
    <source>
        <dbReference type="Proteomes" id="UP000821866"/>
    </source>
</evidence>
<protein>
    <recommendedName>
        <fullName evidence="1">DDE-1 domain-containing protein</fullName>
    </recommendedName>
</protein>
<sequence>MLVLDVFCGHLTDAVKRALGIGKANLAVILGGMTSTLEPIDIVLNKSFKDQMRLEYQKWMSRYNPKTPMGRLQRPPFATVCGWVLSTWRSLPDSMVENAFKICSISNSLCGHGRQPTVGGGQRQTLVFRRQWRFV</sequence>
<accession>A0A9J6E4B5</accession>